<gene>
    <name evidence="1" type="ORF">CHARACLAT_014745</name>
</gene>
<evidence type="ECO:0000313" key="1">
    <source>
        <dbReference type="EMBL" id="MED6287279.1"/>
    </source>
</evidence>
<reference evidence="1 2" key="1">
    <citation type="submission" date="2021-06" db="EMBL/GenBank/DDBJ databases">
        <authorList>
            <person name="Palmer J.M."/>
        </authorList>
    </citation>
    <scope>NUCLEOTIDE SEQUENCE [LARGE SCALE GENOMIC DNA]</scope>
    <source>
        <strain evidence="1 2">CL_MEX2019</strain>
        <tissue evidence="1">Muscle</tissue>
    </source>
</reference>
<sequence length="102" mass="11192">MLPFLSKSLLMTPHADTLQPTCCQCLTSSVLVGRQFCKKAFFLQLNLGAGSSSHQSGSPVHLRTNNQAHTQASGRFTETSEPNSHVFGPWEEASKVVFKEKL</sequence>
<name>A0ABU7EKT6_9TELE</name>
<evidence type="ECO:0000313" key="2">
    <source>
        <dbReference type="Proteomes" id="UP001352852"/>
    </source>
</evidence>
<protein>
    <submittedName>
        <fullName evidence="1">Uncharacterized protein</fullName>
    </submittedName>
</protein>
<comment type="caution">
    <text evidence="1">The sequence shown here is derived from an EMBL/GenBank/DDBJ whole genome shotgun (WGS) entry which is preliminary data.</text>
</comment>
<keyword evidence="2" id="KW-1185">Reference proteome</keyword>
<dbReference type="EMBL" id="JAHUTJ010058497">
    <property type="protein sequence ID" value="MED6287279.1"/>
    <property type="molecule type" value="Genomic_DNA"/>
</dbReference>
<dbReference type="Proteomes" id="UP001352852">
    <property type="component" value="Unassembled WGS sequence"/>
</dbReference>
<proteinExistence type="predicted"/>
<organism evidence="1 2">
    <name type="scientific">Characodon lateralis</name>
    <dbReference type="NCBI Taxonomy" id="208331"/>
    <lineage>
        <taxon>Eukaryota</taxon>
        <taxon>Metazoa</taxon>
        <taxon>Chordata</taxon>
        <taxon>Craniata</taxon>
        <taxon>Vertebrata</taxon>
        <taxon>Euteleostomi</taxon>
        <taxon>Actinopterygii</taxon>
        <taxon>Neopterygii</taxon>
        <taxon>Teleostei</taxon>
        <taxon>Neoteleostei</taxon>
        <taxon>Acanthomorphata</taxon>
        <taxon>Ovalentaria</taxon>
        <taxon>Atherinomorphae</taxon>
        <taxon>Cyprinodontiformes</taxon>
        <taxon>Goodeidae</taxon>
        <taxon>Characodon</taxon>
    </lineage>
</organism>
<accession>A0ABU7EKT6</accession>